<feature type="domain" description="Ketoreductase" evidence="3">
    <location>
        <begin position="20"/>
        <end position="208"/>
    </location>
</feature>
<dbReference type="InterPro" id="IPR002347">
    <property type="entry name" value="SDR_fam"/>
</dbReference>
<dbReference type="GO" id="GO:0016491">
    <property type="term" value="F:oxidoreductase activity"/>
    <property type="evidence" value="ECO:0007669"/>
    <property type="project" value="UniProtKB-KW"/>
</dbReference>
<accession>B2IHE0</accession>
<dbReference type="KEGG" id="bid:Bind_2312"/>
<reference evidence="5" key="1">
    <citation type="submission" date="2008-03" db="EMBL/GenBank/DDBJ databases">
        <title>Complete sequence of chromosome of Beijerinckia indica subsp. indica ATCC 9039.</title>
        <authorList>
            <consortium name="US DOE Joint Genome Institute"/>
            <person name="Copeland A."/>
            <person name="Lucas S."/>
            <person name="Lapidus A."/>
            <person name="Glavina del Rio T."/>
            <person name="Dalin E."/>
            <person name="Tice H."/>
            <person name="Bruce D."/>
            <person name="Goodwin L."/>
            <person name="Pitluck S."/>
            <person name="LaButti K."/>
            <person name="Schmutz J."/>
            <person name="Larimer F."/>
            <person name="Land M."/>
            <person name="Hauser L."/>
            <person name="Kyrpides N."/>
            <person name="Mikhailova N."/>
            <person name="Dunfield P.F."/>
            <person name="Dedysh S.N."/>
            <person name="Liesack W."/>
            <person name="Saw J.H."/>
            <person name="Alam M."/>
            <person name="Chen Y."/>
            <person name="Murrell J.C."/>
            <person name="Richardson P."/>
        </authorList>
    </citation>
    <scope>NUCLEOTIDE SEQUENCE [LARGE SCALE GENOMIC DNA]</scope>
    <source>
        <strain evidence="5">ATCC 9039 / DSM 1715 / NCIMB 8712</strain>
    </source>
</reference>
<evidence type="ECO:0000256" key="2">
    <source>
        <dbReference type="ARBA" id="ARBA00023002"/>
    </source>
</evidence>
<dbReference type="Pfam" id="PF00106">
    <property type="entry name" value="adh_short"/>
    <property type="match status" value="1"/>
</dbReference>
<evidence type="ECO:0000313" key="5">
    <source>
        <dbReference type="Proteomes" id="UP000001695"/>
    </source>
</evidence>
<dbReference type="AlphaFoldDB" id="B2IHE0"/>
<evidence type="ECO:0000313" key="4">
    <source>
        <dbReference type="EMBL" id="ACB95925.1"/>
    </source>
</evidence>
<dbReference type="HOGENOM" id="CLU_010194_2_10_5"/>
<dbReference type="PROSITE" id="PS00061">
    <property type="entry name" value="ADH_SHORT"/>
    <property type="match status" value="1"/>
</dbReference>
<dbReference type="InterPro" id="IPR036291">
    <property type="entry name" value="NAD(P)-bd_dom_sf"/>
</dbReference>
<dbReference type="STRING" id="395963.Bind_2312"/>
<name>B2IHE0_BEII9</name>
<comment type="similarity">
    <text evidence="1">Belongs to the short-chain dehydrogenases/reductases (SDR) family.</text>
</comment>
<dbReference type="InterPro" id="IPR020904">
    <property type="entry name" value="Sc_DH/Rdtase_CS"/>
</dbReference>
<dbReference type="SMART" id="SM00822">
    <property type="entry name" value="PKS_KR"/>
    <property type="match status" value="1"/>
</dbReference>
<proteinExistence type="inferred from homology"/>
<dbReference type="GO" id="GO:0016020">
    <property type="term" value="C:membrane"/>
    <property type="evidence" value="ECO:0007669"/>
    <property type="project" value="TreeGrafter"/>
</dbReference>
<dbReference type="CDD" id="cd05233">
    <property type="entry name" value="SDR_c"/>
    <property type="match status" value="1"/>
</dbReference>
<dbReference type="PANTHER" id="PTHR44196">
    <property type="entry name" value="DEHYDROGENASE/REDUCTASE SDR FAMILY MEMBER 7B"/>
    <property type="match status" value="1"/>
</dbReference>
<dbReference type="SUPFAM" id="SSF51735">
    <property type="entry name" value="NAD(P)-binding Rossmann-fold domains"/>
    <property type="match status" value="1"/>
</dbReference>
<evidence type="ECO:0000259" key="3">
    <source>
        <dbReference type="SMART" id="SM00822"/>
    </source>
</evidence>
<evidence type="ECO:0000256" key="1">
    <source>
        <dbReference type="ARBA" id="ARBA00006484"/>
    </source>
</evidence>
<keyword evidence="5" id="KW-1185">Reference proteome</keyword>
<sequence length="261" mass="28326">MIPPFYFDRWFPMSKLLAGSIALVTGASRGIGHALALDLARAGAHVIALARTQGALEELDDEIRDAGSEATLVPCDLKDFEALDRLGHAIFSRWGKLDIFIGNAGLLGPVSPLAHVDPKQWEDVLAVNVTANWRLIRSLDPLLRASDAGRAVFITSGVGHRADFKPYWGPYATSKAALDALARTYAAETVNVSPVRVMLVNPGPLRTAMRAKAMPGEDPLTLRTPEDLSPKVLTLCSPEWTETGKLYDFPQDRILSFQGPA</sequence>
<reference evidence="4 5" key="2">
    <citation type="journal article" date="2010" name="J. Bacteriol.">
        <title>Complete genome sequence of Beijerinckia indica subsp. indica.</title>
        <authorList>
            <person name="Tamas I."/>
            <person name="Dedysh S.N."/>
            <person name="Liesack W."/>
            <person name="Stott M.B."/>
            <person name="Alam M."/>
            <person name="Murrell J.C."/>
            <person name="Dunfield P.F."/>
        </authorList>
    </citation>
    <scope>NUCLEOTIDE SEQUENCE [LARGE SCALE GENOMIC DNA]</scope>
    <source>
        <strain evidence="5">ATCC 9039 / DSM 1715 / NCIMB 8712</strain>
    </source>
</reference>
<organism evidence="4 5">
    <name type="scientific">Beijerinckia indica subsp. indica (strain ATCC 9039 / DSM 1715 / NCIMB 8712)</name>
    <dbReference type="NCBI Taxonomy" id="395963"/>
    <lineage>
        <taxon>Bacteria</taxon>
        <taxon>Pseudomonadati</taxon>
        <taxon>Pseudomonadota</taxon>
        <taxon>Alphaproteobacteria</taxon>
        <taxon>Hyphomicrobiales</taxon>
        <taxon>Beijerinckiaceae</taxon>
        <taxon>Beijerinckia</taxon>
    </lineage>
</organism>
<protein>
    <submittedName>
        <fullName evidence="4">Short-chain dehydrogenase/reductase SDR</fullName>
    </submittedName>
</protein>
<dbReference type="PANTHER" id="PTHR44196:SF1">
    <property type="entry name" value="DEHYDROGENASE_REDUCTASE SDR FAMILY MEMBER 7B"/>
    <property type="match status" value="1"/>
</dbReference>
<keyword evidence="2" id="KW-0560">Oxidoreductase</keyword>
<dbReference type="InterPro" id="IPR057326">
    <property type="entry name" value="KR_dom"/>
</dbReference>
<dbReference type="EMBL" id="CP001016">
    <property type="protein sequence ID" value="ACB95925.1"/>
    <property type="molecule type" value="Genomic_DNA"/>
</dbReference>
<dbReference type="Gene3D" id="3.40.50.720">
    <property type="entry name" value="NAD(P)-binding Rossmann-like Domain"/>
    <property type="match status" value="1"/>
</dbReference>
<dbReference type="PRINTS" id="PR00081">
    <property type="entry name" value="GDHRDH"/>
</dbReference>
<dbReference type="eggNOG" id="COG1028">
    <property type="taxonomic scope" value="Bacteria"/>
</dbReference>
<gene>
    <name evidence="4" type="ordered locus">Bind_2312</name>
</gene>
<dbReference type="Proteomes" id="UP000001695">
    <property type="component" value="Chromosome"/>
</dbReference>